<organism evidence="1 2">
    <name type="scientific">Phyllostomus discolor</name>
    <name type="common">pale spear-nosed bat</name>
    <dbReference type="NCBI Taxonomy" id="89673"/>
    <lineage>
        <taxon>Eukaryota</taxon>
        <taxon>Metazoa</taxon>
        <taxon>Chordata</taxon>
        <taxon>Craniata</taxon>
        <taxon>Vertebrata</taxon>
        <taxon>Euteleostomi</taxon>
        <taxon>Mammalia</taxon>
        <taxon>Eutheria</taxon>
        <taxon>Laurasiatheria</taxon>
        <taxon>Chiroptera</taxon>
        <taxon>Yangochiroptera</taxon>
        <taxon>Phyllostomidae</taxon>
        <taxon>Phyllostominae</taxon>
        <taxon>Phyllostomus</taxon>
    </lineage>
</organism>
<dbReference type="EMBL" id="JABVXQ010000010">
    <property type="protein sequence ID" value="KAF6088304.1"/>
    <property type="molecule type" value="Genomic_DNA"/>
</dbReference>
<comment type="caution">
    <text evidence="1">The sequence shown here is derived from an EMBL/GenBank/DDBJ whole genome shotgun (WGS) entry which is preliminary data.</text>
</comment>
<gene>
    <name evidence="1" type="ORF">HJG60_008160</name>
</gene>
<protein>
    <submittedName>
        <fullName evidence="1">Uncharacterized protein</fullName>
    </submittedName>
</protein>
<proteinExistence type="predicted"/>
<dbReference type="Proteomes" id="UP000664940">
    <property type="component" value="Unassembled WGS sequence"/>
</dbReference>
<name>A0A833Z929_9CHIR</name>
<evidence type="ECO:0000313" key="1">
    <source>
        <dbReference type="EMBL" id="KAF6088304.1"/>
    </source>
</evidence>
<reference evidence="1 2" key="1">
    <citation type="journal article" date="2020" name="Nature">
        <title>Six reference-quality genomes reveal evolution of bat adaptations.</title>
        <authorList>
            <person name="Jebb D."/>
            <person name="Huang Z."/>
            <person name="Pippel M."/>
            <person name="Hughes G.M."/>
            <person name="Lavrichenko K."/>
            <person name="Devanna P."/>
            <person name="Winkler S."/>
            <person name="Jermiin L.S."/>
            <person name="Skirmuntt E.C."/>
            <person name="Katzourakis A."/>
            <person name="Burkitt-Gray L."/>
            <person name="Ray D.A."/>
            <person name="Sullivan K.A.M."/>
            <person name="Roscito J.G."/>
            <person name="Kirilenko B.M."/>
            <person name="Davalos L.M."/>
            <person name="Corthals A.P."/>
            <person name="Power M.L."/>
            <person name="Jones G."/>
            <person name="Ransome R.D."/>
            <person name="Dechmann D.K.N."/>
            <person name="Locatelli A.G."/>
            <person name="Puechmaille S.J."/>
            <person name="Fedrigo O."/>
            <person name="Jarvis E.D."/>
            <person name="Hiller M."/>
            <person name="Vernes S.C."/>
            <person name="Myers E.W."/>
            <person name="Teeling E.C."/>
        </authorList>
    </citation>
    <scope>NUCLEOTIDE SEQUENCE [LARGE SCALE GENOMIC DNA]</scope>
    <source>
        <strain evidence="1">Bat1K_MPI-CBG_1</strain>
    </source>
</reference>
<sequence>MSTMPPLPGTRLLKEQLMETRSQHLGARNGLDKDGLCAGPRRAPDRGVGLNGCTPSRRSRWGVCLISVIPFYCLNCLSDPSLHTLASPRKVLRLPVRVSSEELLREDTGHGCVGLWLLESLLIKFLVTAKRHLKHAGFVSCECVTEVGVSLSVVSPL</sequence>
<accession>A0A833Z929</accession>
<dbReference type="AlphaFoldDB" id="A0A833Z929"/>
<evidence type="ECO:0000313" key="2">
    <source>
        <dbReference type="Proteomes" id="UP000664940"/>
    </source>
</evidence>